<organism evidence="2 3">
    <name type="scientific">Candidatus Roizmanbacteria bacterium CG03_land_8_20_14_0_80_39_12</name>
    <dbReference type="NCBI Taxonomy" id="1974847"/>
    <lineage>
        <taxon>Bacteria</taxon>
        <taxon>Candidatus Roizmaniibacteriota</taxon>
    </lineage>
</organism>
<evidence type="ECO:0000313" key="3">
    <source>
        <dbReference type="Proteomes" id="UP000230119"/>
    </source>
</evidence>
<dbReference type="Pfam" id="PF15919">
    <property type="entry name" value="HicB_lk_antitox"/>
    <property type="match status" value="1"/>
</dbReference>
<accession>A0A2M7BTG7</accession>
<dbReference type="EMBL" id="PEVA01000040">
    <property type="protein sequence ID" value="PIV08767.1"/>
    <property type="molecule type" value="Genomic_DNA"/>
</dbReference>
<protein>
    <submittedName>
        <fullName evidence="2">Type II toxin-antitoxin system HicB family antitoxin</fullName>
    </submittedName>
</protein>
<feature type="domain" description="HicB-like antitoxin of toxin-antitoxin system" evidence="1">
    <location>
        <begin position="14"/>
        <end position="77"/>
    </location>
</feature>
<dbReference type="InterPro" id="IPR031807">
    <property type="entry name" value="HicB-like"/>
</dbReference>
<dbReference type="Gene3D" id="3.30.160.250">
    <property type="match status" value="1"/>
</dbReference>
<gene>
    <name evidence="2" type="ORF">COS52_00975</name>
</gene>
<dbReference type="SUPFAM" id="SSF143100">
    <property type="entry name" value="TTHA1013/TTHA0281-like"/>
    <property type="match status" value="1"/>
</dbReference>
<sequence>MKVQTGYKLYSFRTIIEPEDDGGYHGFVPLLKGLHTEGDTLKEVKKNLREAIKCHVEGLMMDGEEIPKEKDTIEAIESFSNQDFSFA</sequence>
<dbReference type="InterPro" id="IPR035069">
    <property type="entry name" value="TTHA1013/TTHA0281-like"/>
</dbReference>
<dbReference type="PANTHER" id="PTHR34504">
    <property type="entry name" value="ANTITOXIN HICB"/>
    <property type="match status" value="1"/>
</dbReference>
<evidence type="ECO:0000313" key="2">
    <source>
        <dbReference type="EMBL" id="PIV08767.1"/>
    </source>
</evidence>
<dbReference type="InterPro" id="IPR051404">
    <property type="entry name" value="TA_system_antitoxin"/>
</dbReference>
<dbReference type="PANTHER" id="PTHR34504:SF4">
    <property type="entry name" value="ANTITOXIN HICB"/>
    <property type="match status" value="1"/>
</dbReference>
<reference evidence="3" key="1">
    <citation type="submission" date="2017-09" db="EMBL/GenBank/DDBJ databases">
        <title>Depth-based differentiation of microbial function through sediment-hosted aquifers and enrichment of novel symbionts in the deep terrestrial subsurface.</title>
        <authorList>
            <person name="Probst A.J."/>
            <person name="Ladd B."/>
            <person name="Jarett J.K."/>
            <person name="Geller-Mcgrath D.E."/>
            <person name="Sieber C.M.K."/>
            <person name="Emerson J.B."/>
            <person name="Anantharaman K."/>
            <person name="Thomas B.C."/>
            <person name="Malmstrom R."/>
            <person name="Stieglmeier M."/>
            <person name="Klingl A."/>
            <person name="Woyke T."/>
            <person name="Ryan C.M."/>
            <person name="Banfield J.F."/>
        </authorList>
    </citation>
    <scope>NUCLEOTIDE SEQUENCE [LARGE SCALE GENOMIC DNA]</scope>
</reference>
<evidence type="ECO:0000259" key="1">
    <source>
        <dbReference type="Pfam" id="PF15919"/>
    </source>
</evidence>
<proteinExistence type="predicted"/>
<comment type="caution">
    <text evidence="2">The sequence shown here is derived from an EMBL/GenBank/DDBJ whole genome shotgun (WGS) entry which is preliminary data.</text>
</comment>
<dbReference type="AlphaFoldDB" id="A0A2M7BTG7"/>
<name>A0A2M7BTG7_9BACT</name>
<dbReference type="Proteomes" id="UP000230119">
    <property type="component" value="Unassembled WGS sequence"/>
</dbReference>